<dbReference type="Gene3D" id="3.40.190.80">
    <property type="match status" value="1"/>
</dbReference>
<organism evidence="15 20">
    <name type="scientific">Faucicola osloensis</name>
    <name type="common">Moraxella osloensis</name>
    <dbReference type="NCBI Taxonomy" id="34062"/>
    <lineage>
        <taxon>Bacteria</taxon>
        <taxon>Pseudomonadati</taxon>
        <taxon>Pseudomonadota</taxon>
        <taxon>Gammaproteobacteria</taxon>
        <taxon>Moraxellales</taxon>
        <taxon>Moraxellaceae</taxon>
        <taxon>Faucicola</taxon>
    </lineage>
</organism>
<evidence type="ECO:0000313" key="19">
    <source>
        <dbReference type="Proteomes" id="UP000234914"/>
    </source>
</evidence>
<dbReference type="RefSeq" id="WP_007115595.1">
    <property type="nucleotide sequence ID" value="NZ_CALTVS010000009.1"/>
</dbReference>
<keyword evidence="20" id="KW-1185">Reference proteome</keyword>
<comment type="cofactor">
    <cofactor evidence="2 8 9">
        <name>Mg(2+)</name>
        <dbReference type="ChEBI" id="CHEBI:18420"/>
    </cofactor>
</comment>
<evidence type="ECO:0000313" key="16">
    <source>
        <dbReference type="Proteomes" id="UP000092509"/>
    </source>
</evidence>
<dbReference type="GO" id="GO:0008934">
    <property type="term" value="F:inositol monophosphate 1-phosphatase activity"/>
    <property type="evidence" value="ECO:0007669"/>
    <property type="project" value="InterPro"/>
</dbReference>
<evidence type="ECO:0000256" key="3">
    <source>
        <dbReference type="ARBA" id="ARBA00009759"/>
    </source>
</evidence>
<comment type="similarity">
    <text evidence="3 9">Belongs to the inositol monophosphatase superfamily.</text>
</comment>
<dbReference type="GO" id="GO:0007165">
    <property type="term" value="P:signal transduction"/>
    <property type="evidence" value="ECO:0007669"/>
    <property type="project" value="TreeGrafter"/>
</dbReference>
<dbReference type="SUPFAM" id="SSF56655">
    <property type="entry name" value="Carbohydrate phosphatase"/>
    <property type="match status" value="1"/>
</dbReference>
<dbReference type="EMBL" id="UGPY01000001">
    <property type="protein sequence ID" value="STY96868.1"/>
    <property type="molecule type" value="Genomic_DNA"/>
</dbReference>
<dbReference type="CDD" id="cd01639">
    <property type="entry name" value="IMPase"/>
    <property type="match status" value="1"/>
</dbReference>
<dbReference type="FunFam" id="3.30.540.10:FF:000003">
    <property type="entry name" value="Inositol-1-monophosphatase"/>
    <property type="match status" value="1"/>
</dbReference>
<evidence type="ECO:0000313" key="14">
    <source>
        <dbReference type="EMBL" id="PKZ69446.1"/>
    </source>
</evidence>
<dbReference type="PROSITE" id="PS00629">
    <property type="entry name" value="IMP_1"/>
    <property type="match status" value="1"/>
</dbReference>
<evidence type="ECO:0000256" key="2">
    <source>
        <dbReference type="ARBA" id="ARBA00001946"/>
    </source>
</evidence>
<dbReference type="GO" id="GO:0046872">
    <property type="term" value="F:metal ion binding"/>
    <property type="evidence" value="ECO:0007669"/>
    <property type="project" value="UniProtKB-KW"/>
</dbReference>
<dbReference type="PRINTS" id="PR01959">
    <property type="entry name" value="SBIMPHPHTASE"/>
</dbReference>
<reference evidence="15 20" key="7">
    <citation type="submission" date="2018-06" db="EMBL/GenBank/DDBJ databases">
        <authorList>
            <consortium name="Pathogen Informatics"/>
            <person name="Doyle S."/>
        </authorList>
    </citation>
    <scope>NUCLEOTIDE SEQUENCE [LARGE SCALE GENOMIC DNA]</scope>
    <source>
        <strain evidence="15 20">NCTC10465</strain>
    </source>
</reference>
<feature type="binding site" evidence="8">
    <location>
        <position position="88"/>
    </location>
    <ligand>
        <name>Mg(2+)</name>
        <dbReference type="ChEBI" id="CHEBI:18420"/>
        <label>1</label>
        <note>catalytic</note>
    </ligand>
</feature>
<reference evidence="14 19" key="4">
    <citation type="submission" date="2017-12" db="EMBL/GenBank/DDBJ databases">
        <title>Phylogenetic diversity of female urinary microbiome.</title>
        <authorList>
            <person name="Thomas-White K."/>
            <person name="Wolfe A.J."/>
        </authorList>
    </citation>
    <scope>NUCLEOTIDE SEQUENCE [LARGE SCALE GENOMIC DNA]</scope>
    <source>
        <strain evidence="14 19">UMB0416</strain>
    </source>
</reference>
<keyword evidence="4 8" id="KW-0479">Metal-binding</keyword>
<dbReference type="EMBL" id="SSCJ01000002">
    <property type="protein sequence ID" value="MDI4509282.1"/>
    <property type="molecule type" value="Genomic_DNA"/>
</dbReference>
<dbReference type="EMBL" id="LZMT01000023">
    <property type="protein sequence ID" value="OBX63613.1"/>
    <property type="molecule type" value="Genomic_DNA"/>
</dbReference>
<feature type="binding site" evidence="8">
    <location>
        <position position="90"/>
    </location>
    <ligand>
        <name>Mg(2+)</name>
        <dbReference type="ChEBI" id="CHEBI:18420"/>
        <label>2</label>
    </ligand>
</feature>
<dbReference type="OrthoDB" id="9785695at2"/>
<accession>A0A0X8K5T2</accession>
<keyword evidence="7 8" id="KW-0460">Magnesium</keyword>
<reference evidence="11 18" key="5">
    <citation type="journal article" date="2018" name="Genome Announc.">
        <title>Complete Genome Sequences of Three Moraxella osloensis Strains Isolated from Human Skin.</title>
        <authorList>
            <person name="Lim J.Y."/>
            <person name="Hwang I."/>
            <person name="Ganzorig M."/>
            <person name="Huang S.L."/>
            <person name="Cho G.S."/>
            <person name="Franz C.M.A.P."/>
            <person name="Lee K."/>
        </authorList>
    </citation>
    <scope>NUCLEOTIDE SEQUENCE</scope>
    <source>
        <strain evidence="11">NP7</strain>
        <strain evidence="18">YHS</strain>
    </source>
</reference>
<dbReference type="Proteomes" id="UP000234914">
    <property type="component" value="Unassembled WGS sequence"/>
</dbReference>
<evidence type="ECO:0000256" key="5">
    <source>
        <dbReference type="ARBA" id="ARBA00022801"/>
    </source>
</evidence>
<evidence type="ECO:0000256" key="4">
    <source>
        <dbReference type="ARBA" id="ARBA00022723"/>
    </source>
</evidence>
<dbReference type="Proteomes" id="UP000229340">
    <property type="component" value="Chromosome"/>
</dbReference>
<dbReference type="KEGG" id="mos:AXE82_04150"/>
<dbReference type="GO" id="GO:0031564">
    <property type="term" value="P:transcription antitermination"/>
    <property type="evidence" value="ECO:0007669"/>
    <property type="project" value="UniProtKB-KW"/>
</dbReference>
<evidence type="ECO:0000313" key="12">
    <source>
        <dbReference type="EMBL" id="MDI4509282.1"/>
    </source>
</evidence>
<keyword evidence="6" id="KW-0804">Transcription</keyword>
<protein>
    <recommendedName>
        <fullName evidence="9">Inositol-1-monophosphatase</fullName>
        <ecNumber evidence="9">3.1.3.25</ecNumber>
    </recommendedName>
</protein>
<comment type="catalytic activity">
    <reaction evidence="1 9">
        <text>a myo-inositol phosphate + H2O = myo-inositol + phosphate</text>
        <dbReference type="Rhea" id="RHEA:24056"/>
        <dbReference type="ChEBI" id="CHEBI:15377"/>
        <dbReference type="ChEBI" id="CHEBI:17268"/>
        <dbReference type="ChEBI" id="CHEBI:43474"/>
        <dbReference type="ChEBI" id="CHEBI:84139"/>
        <dbReference type="EC" id="3.1.3.25"/>
    </reaction>
</comment>
<keyword evidence="6" id="KW-0805">Transcription regulation</keyword>
<dbReference type="STRING" id="34062.AXE82_04150"/>
<dbReference type="GeneID" id="35778855"/>
<evidence type="ECO:0000313" key="10">
    <source>
        <dbReference type="EMBL" id="ATQ83848.1"/>
    </source>
</evidence>
<dbReference type="PRINTS" id="PR00377">
    <property type="entry name" value="IMPHPHTASES"/>
</dbReference>
<gene>
    <name evidence="15" type="primary">suhB</name>
    <name evidence="13" type="ORF">A9299_00995</name>
    <name evidence="14" type="ORF">CYJ96_02845</name>
    <name evidence="12" type="ORF">E6P75_03520</name>
    <name evidence="15" type="ORF">NCTC10465_00635</name>
    <name evidence="11" type="ORF">NP7_08055</name>
    <name evidence="10" type="ORF">YHS_08470</name>
</gene>
<reference evidence="12" key="8">
    <citation type="submission" date="2019-04" db="EMBL/GenBank/DDBJ databases">
        <title>Moraxella osloensis CCUG 73412, isolated from corneal scrapings as causative agent of keratitis.</title>
        <authorList>
            <person name="Connolly G."/>
            <person name="Jaen-Luchoro D."/>
            <person name="Pinyeiro-Iglesias B."/>
            <person name="Curry A."/>
            <person name="Knowles S."/>
            <person name="Moore E.R.B."/>
        </authorList>
    </citation>
    <scope>NUCLEOTIDE SEQUENCE</scope>
    <source>
        <strain evidence="12">CCUG 73412</strain>
    </source>
</reference>
<reference evidence="17" key="3">
    <citation type="submission" date="2017-11" db="EMBL/GenBank/DDBJ databases">
        <title>Complete genome sequence of Moraxella osloensis NP7 isolated from human skin.</title>
        <authorList>
            <person name="Lee K."/>
            <person name="Lim J.Y."/>
            <person name="Hwang I."/>
        </authorList>
    </citation>
    <scope>NUCLEOTIDE SEQUENCE [LARGE SCALE GENOMIC DNA]</scope>
    <source>
        <strain evidence="17">NP7</strain>
    </source>
</reference>
<evidence type="ECO:0000313" key="20">
    <source>
        <dbReference type="Proteomes" id="UP000255230"/>
    </source>
</evidence>
<feature type="binding site" evidence="8">
    <location>
        <position position="91"/>
    </location>
    <ligand>
        <name>Mg(2+)</name>
        <dbReference type="ChEBI" id="CHEBI:18420"/>
        <label>1</label>
        <note>catalytic</note>
    </ligand>
</feature>
<dbReference type="EMBL" id="PKJS01000003">
    <property type="protein sequence ID" value="PKZ69446.1"/>
    <property type="molecule type" value="Genomic_DNA"/>
</dbReference>
<proteinExistence type="inferred from homology"/>
<feature type="binding site" evidence="8">
    <location>
        <position position="222"/>
    </location>
    <ligand>
        <name>Mg(2+)</name>
        <dbReference type="ChEBI" id="CHEBI:18420"/>
        <label>1</label>
        <note>catalytic</note>
    </ligand>
</feature>
<evidence type="ECO:0000313" key="17">
    <source>
        <dbReference type="Proteomes" id="UP000229340"/>
    </source>
</evidence>
<dbReference type="InterPro" id="IPR033942">
    <property type="entry name" value="IMPase"/>
</dbReference>
<dbReference type="EC" id="3.1.3.25" evidence="9"/>
<dbReference type="PANTHER" id="PTHR20854">
    <property type="entry name" value="INOSITOL MONOPHOSPHATASE"/>
    <property type="match status" value="1"/>
</dbReference>
<sequence>MEPMVVMAARAAQKVGQEILNAHNNRHKLEFTIESKGLDGLVTQIDRYSEELLIAMLKESYPTHSFLGEEFGLQEGKGNDKDWCWVIDPLDGTHNFIHGLPHFCVSIGVQKNGVTEHGIIYDPVRDEMFSASRGKGARLNQRRISVSEHKTIDGGFFTTGHPLERNRAEGKVSYAKEHFESLQKICEQGGQVRRVGSAALDLAYVAAGRFDGYFEMSIKPWDICAGELIVTEARGTVVDHTGAHNAMQTGSIFAANIKLLKPLMQTVVPVWGSAVKG</sequence>
<feature type="binding site" evidence="8">
    <location>
        <position position="69"/>
    </location>
    <ligand>
        <name>Mg(2+)</name>
        <dbReference type="ChEBI" id="CHEBI:18420"/>
        <label>1</label>
        <note>catalytic</note>
    </ligand>
</feature>
<evidence type="ECO:0000313" key="13">
    <source>
        <dbReference type="EMBL" id="OBX63613.1"/>
    </source>
</evidence>
<reference evidence="11" key="6">
    <citation type="journal article" date="2018" name="Misainmurhag Hoiji">
        <title>Complete genome sequence of multidrug-resistant Moraxella osloensis NP7 with multiple plasmids isolated from human skin.</title>
        <authorList>
            <person name="Ganzorig M."/>
            <person name="Lim J.Y."/>
            <person name="Hwang I."/>
            <person name="Lee K."/>
        </authorList>
    </citation>
    <scope>NUCLEOTIDE SEQUENCE</scope>
    <source>
        <strain evidence="11">NP7</strain>
    </source>
</reference>
<dbReference type="InterPro" id="IPR022337">
    <property type="entry name" value="Inositol_monophosphatase_SuhB"/>
</dbReference>
<dbReference type="Gene3D" id="3.30.540.10">
    <property type="entry name" value="Fructose-1,6-Bisphosphatase, subunit A, domain 1"/>
    <property type="match status" value="1"/>
</dbReference>
<dbReference type="AlphaFoldDB" id="A0A0X8K5T2"/>
<reference evidence="13 16" key="1">
    <citation type="submission" date="2016-06" db="EMBL/GenBank/DDBJ databases">
        <title>Draft genome of Moraxella osloensis CCUG 67237.</title>
        <authorList>
            <person name="Salva-Serra F."/>
            <person name="Engstrom-Jakobsson H."/>
            <person name="Thorell K."/>
            <person name="Gonzales-Siles L."/>
            <person name="Karlsson R."/>
            <person name="Boulund F."/>
            <person name="Engstrand L."/>
            <person name="Kristiansson E."/>
            <person name="Moore E."/>
        </authorList>
    </citation>
    <scope>NUCLEOTIDE SEQUENCE [LARGE SCALE GENOMIC DNA]</scope>
    <source>
        <strain evidence="13 16">CCUG 67237</strain>
    </source>
</reference>
<keyword evidence="6" id="KW-0889">Transcription antitermination</keyword>
<name>A0A0X8K5T2_FAUOS</name>
<dbReference type="PANTHER" id="PTHR20854:SF4">
    <property type="entry name" value="INOSITOL-1-MONOPHOSPHATASE-RELATED"/>
    <property type="match status" value="1"/>
</dbReference>
<evidence type="ECO:0000313" key="18">
    <source>
        <dbReference type="Proteomes" id="UP000229521"/>
    </source>
</evidence>
<reference evidence="10" key="2">
    <citation type="submission" date="2017-11" db="EMBL/GenBank/DDBJ databases">
        <title>Complete Genome Sequence from Moraxella oslensis YHS isolated from human skin.</title>
        <authorList>
            <person name="Lee K."/>
            <person name="Lim J.Y."/>
            <person name="Hwang I."/>
        </authorList>
    </citation>
    <scope>NUCLEOTIDE SEQUENCE</scope>
    <source>
        <strain evidence="10">YHS</strain>
    </source>
</reference>
<dbReference type="InterPro" id="IPR000760">
    <property type="entry name" value="Inositol_monophosphatase-like"/>
</dbReference>
<dbReference type="EMBL" id="CP024176">
    <property type="protein sequence ID" value="ATQ83848.1"/>
    <property type="molecule type" value="Genomic_DNA"/>
</dbReference>
<evidence type="ECO:0000256" key="6">
    <source>
        <dbReference type="ARBA" id="ARBA00022814"/>
    </source>
</evidence>
<dbReference type="EMBL" id="CP024443">
    <property type="protein sequence ID" value="ATR79200.1"/>
    <property type="molecule type" value="Genomic_DNA"/>
</dbReference>
<evidence type="ECO:0000256" key="7">
    <source>
        <dbReference type="ARBA" id="ARBA00022842"/>
    </source>
</evidence>
<dbReference type="Pfam" id="PF00459">
    <property type="entry name" value="Inositol_P"/>
    <property type="match status" value="1"/>
</dbReference>
<evidence type="ECO:0000313" key="15">
    <source>
        <dbReference type="EMBL" id="STY96868.1"/>
    </source>
</evidence>
<evidence type="ECO:0000256" key="8">
    <source>
        <dbReference type="PIRSR" id="PIRSR600760-2"/>
    </source>
</evidence>
<dbReference type="InterPro" id="IPR020583">
    <property type="entry name" value="Inositol_monoP_metal-BS"/>
</dbReference>
<evidence type="ECO:0000313" key="11">
    <source>
        <dbReference type="EMBL" id="ATR79200.1"/>
    </source>
</evidence>
<keyword evidence="5 9" id="KW-0378">Hydrolase</keyword>
<dbReference type="Proteomes" id="UP000255230">
    <property type="component" value="Unassembled WGS sequence"/>
</dbReference>
<dbReference type="GO" id="GO:0006020">
    <property type="term" value="P:inositol metabolic process"/>
    <property type="evidence" value="ECO:0007669"/>
    <property type="project" value="TreeGrafter"/>
</dbReference>
<evidence type="ECO:0000256" key="1">
    <source>
        <dbReference type="ARBA" id="ARBA00001033"/>
    </source>
</evidence>
<evidence type="ECO:0000256" key="9">
    <source>
        <dbReference type="RuleBase" id="RU364068"/>
    </source>
</evidence>